<dbReference type="Proteomes" id="UP000886943">
    <property type="component" value="Unassembled WGS sequence"/>
</dbReference>
<evidence type="ECO:0000256" key="2">
    <source>
        <dbReference type="ARBA" id="ARBA00022475"/>
    </source>
</evidence>
<organism evidence="13 16">
    <name type="scientific">Bifidobacterium adolescentis</name>
    <dbReference type="NCBI Taxonomy" id="1680"/>
    <lineage>
        <taxon>Bacteria</taxon>
        <taxon>Bacillati</taxon>
        <taxon>Actinomycetota</taxon>
        <taxon>Actinomycetes</taxon>
        <taxon>Bifidobacteriales</taxon>
        <taxon>Bifidobacteriaceae</taxon>
        <taxon>Bifidobacterium</taxon>
    </lineage>
</organism>
<dbReference type="EMBL" id="MAXD01000010">
    <property type="protein sequence ID" value="OFA33848.1"/>
    <property type="molecule type" value="Genomic_DNA"/>
</dbReference>
<feature type="region of interest" description="Disordered" evidence="7">
    <location>
        <begin position="436"/>
        <end position="466"/>
    </location>
</feature>
<feature type="domain" description="ABC3 transporter permease C-terminal" evidence="9">
    <location>
        <begin position="315"/>
        <end position="424"/>
    </location>
</feature>
<evidence type="ECO:0000256" key="5">
    <source>
        <dbReference type="ARBA" id="ARBA00023136"/>
    </source>
</evidence>
<gene>
    <name evidence="13" type="ORF">AL0462_1629</name>
    <name evidence="12" type="ORF">BBK15_08925</name>
    <name evidence="11" type="ORF">BIFAD42_16990</name>
    <name evidence="14" type="ORF">F3K97_09675</name>
</gene>
<dbReference type="GO" id="GO:0005886">
    <property type="term" value="C:plasma membrane"/>
    <property type="evidence" value="ECO:0007669"/>
    <property type="project" value="UniProtKB-SubCell"/>
</dbReference>
<keyword evidence="2" id="KW-1003">Cell membrane</keyword>
<dbReference type="OrthoDB" id="3227934at2"/>
<evidence type="ECO:0000259" key="9">
    <source>
        <dbReference type="Pfam" id="PF02687"/>
    </source>
</evidence>
<feature type="compositionally biased region" description="Basic and acidic residues" evidence="7">
    <location>
        <begin position="436"/>
        <end position="450"/>
    </location>
</feature>
<feature type="transmembrane region" description="Helical" evidence="8">
    <location>
        <begin position="402"/>
        <end position="426"/>
    </location>
</feature>
<reference evidence="13 16" key="1">
    <citation type="journal article" date="2016" name="Sci. Rep.">
        <title>Evaluation of genetic diversity among strains of the human gut commensal Bifidobacterium adolescentis.</title>
        <authorList>
            <person name="Duranti S."/>
            <person name="Milani C."/>
            <person name="Lugli G.A."/>
            <person name="Mancabelli L."/>
            <person name="Turroni F."/>
            <person name="Ferrario C."/>
            <person name="Mangifesta M."/>
            <person name="Viappiani A."/>
            <person name="Sanchez B."/>
            <person name="Margolles A."/>
            <person name="van Sinderen D."/>
            <person name="Ventura M."/>
        </authorList>
    </citation>
    <scope>NUCLEOTIDE SEQUENCE [LARGE SCALE GENOMIC DNA]</scope>
    <source>
        <strain evidence="13 16">AL46-2</strain>
    </source>
</reference>
<feature type="transmembrane region" description="Helical" evidence="8">
    <location>
        <begin position="355"/>
        <end position="382"/>
    </location>
</feature>
<dbReference type="Proteomes" id="UP000175684">
    <property type="component" value="Unassembled WGS sequence"/>
</dbReference>
<evidence type="ECO:0000256" key="1">
    <source>
        <dbReference type="ARBA" id="ARBA00004651"/>
    </source>
</evidence>
<accession>A0A076JQA2</accession>
<dbReference type="InterPro" id="IPR003838">
    <property type="entry name" value="ABC3_permease_C"/>
</dbReference>
<dbReference type="EMBL" id="CP047129">
    <property type="protein sequence ID" value="QHB63456.1"/>
    <property type="molecule type" value="Genomic_DNA"/>
</dbReference>
<dbReference type="Pfam" id="PF12704">
    <property type="entry name" value="MacB_PCD"/>
    <property type="match status" value="1"/>
</dbReference>
<evidence type="ECO:0000313" key="14">
    <source>
        <dbReference type="EMBL" id="QHB63456.1"/>
    </source>
</evidence>
<keyword evidence="3 8" id="KW-0812">Transmembrane</keyword>
<dbReference type="AlphaFoldDB" id="A0A076JQA2"/>
<evidence type="ECO:0000256" key="6">
    <source>
        <dbReference type="ARBA" id="ARBA00038076"/>
    </source>
</evidence>
<evidence type="ECO:0000313" key="17">
    <source>
        <dbReference type="Proteomes" id="UP000464884"/>
    </source>
</evidence>
<proteinExistence type="inferred from homology"/>
<dbReference type="PANTHER" id="PTHR30572:SF4">
    <property type="entry name" value="ABC TRANSPORTER PERMEASE YTRF"/>
    <property type="match status" value="1"/>
</dbReference>
<evidence type="ECO:0000256" key="3">
    <source>
        <dbReference type="ARBA" id="ARBA00022692"/>
    </source>
</evidence>
<evidence type="ECO:0000313" key="12">
    <source>
        <dbReference type="EMBL" id="OFA33848.1"/>
    </source>
</evidence>
<sequence>MFVLKNAWAALGRVKWRTALTALLALLVSFSAAVDLAVLRADDKANNETYQSQKASAVIRPSAKVTAKRDGADSNYTANYMTWDMYTKYAEAVQKNNLTFEYTLATSVPVRASKSLQAIAAKSDTSEDKTGGNLTLQAFYTNDAAKINDYGTFKVVKGKQLNYKTANDGVLVSQAVAKKNNLKVGDKVTVGNPTKASETYKFTVRGIYEYTGEAPAGYGSDAKYAKDNRENVVYTSYINFAQSGLDVAGTKGWAIPNLNIIFTLTDPATYNKFVRLVTKAKLDTSKFTISSPSLDAYKKRIAPLDAAAKAARTALLATLIVGGLALLALVLWAAIGGRRDEIGMAMVSGVTKGRLGWQFMLETFMMTVPGWAIGLIAGALLAKPLGTAWAGGQAVAITSASVWNMIWYGLGACLVLGIIAFMRVGFFDLGQLFAGRSDDSNESAEAKNADEPEETVESTERTEVNA</sequence>
<keyword evidence="4 8" id="KW-1133">Transmembrane helix</keyword>
<dbReference type="GO" id="GO:0022857">
    <property type="term" value="F:transmembrane transporter activity"/>
    <property type="evidence" value="ECO:0007669"/>
    <property type="project" value="TreeGrafter"/>
</dbReference>
<feature type="transmembrane region" description="Helical" evidence="8">
    <location>
        <begin position="314"/>
        <end position="335"/>
    </location>
</feature>
<evidence type="ECO:0000256" key="7">
    <source>
        <dbReference type="SAM" id="MobiDB-lite"/>
    </source>
</evidence>
<dbReference type="PANTHER" id="PTHR30572">
    <property type="entry name" value="MEMBRANE COMPONENT OF TRANSPORTER-RELATED"/>
    <property type="match status" value="1"/>
</dbReference>
<evidence type="ECO:0000313" key="15">
    <source>
        <dbReference type="Proteomes" id="UP000175684"/>
    </source>
</evidence>
<dbReference type="eggNOG" id="COG0577">
    <property type="taxonomic scope" value="Bacteria"/>
</dbReference>
<reference evidence="11" key="4">
    <citation type="submission" date="2021-08" db="EMBL/GenBank/DDBJ databases">
        <title>Draft genome sequence of the GABA producer Bifidobacterium adolescentis 4-2, isolated from healthy human feces.</title>
        <authorList>
            <person name="Altaib H."/>
            <person name="Niwa R."/>
            <person name="Abe M."/>
            <person name="Suzuki T."/>
        </authorList>
    </citation>
    <scope>NUCLEOTIDE SEQUENCE</scope>
    <source>
        <strain evidence="11">4-2</strain>
    </source>
</reference>
<keyword evidence="5 8" id="KW-0472">Membrane</keyword>
<name>A0A076JQA2_BIFAD</name>
<dbReference type="Proteomes" id="UP000193905">
    <property type="component" value="Unassembled WGS sequence"/>
</dbReference>
<dbReference type="Pfam" id="PF02687">
    <property type="entry name" value="FtsX"/>
    <property type="match status" value="1"/>
</dbReference>
<protein>
    <submittedName>
        <fullName evidence="11">ABC transporter permease</fullName>
    </submittedName>
    <submittedName>
        <fullName evidence="13">ABC transporter, permease protein</fullName>
    </submittedName>
    <submittedName>
        <fullName evidence="14">FtsX-like permease family protein</fullName>
    </submittedName>
    <submittedName>
        <fullName evidence="12">Multidrug ABC transporter substrate-binding protein</fullName>
    </submittedName>
</protein>
<evidence type="ECO:0000259" key="10">
    <source>
        <dbReference type="Pfam" id="PF12704"/>
    </source>
</evidence>
<dbReference type="InterPro" id="IPR025857">
    <property type="entry name" value="MacB_PCD"/>
</dbReference>
<evidence type="ECO:0000313" key="13">
    <source>
        <dbReference type="EMBL" id="OSG95799.1"/>
    </source>
</evidence>
<reference evidence="12 15" key="2">
    <citation type="submission" date="2016-07" db="EMBL/GenBank/DDBJ databases">
        <title>Draft Genome Sequence of Bifidobacterium adolescentis strain Km 4.</title>
        <authorList>
            <person name="Danilenko V.N."/>
        </authorList>
    </citation>
    <scope>NUCLEOTIDE SEQUENCE [LARGE SCALE GENOMIC DNA]</scope>
    <source>
        <strain evidence="12 15">Km 4</strain>
    </source>
</reference>
<dbReference type="PATRIC" id="fig|1680.7.peg.1585"/>
<comment type="subcellular location">
    <subcellularLocation>
        <location evidence="1">Cell membrane</location>
        <topology evidence="1">Multi-pass membrane protein</topology>
    </subcellularLocation>
</comment>
<dbReference type="RefSeq" id="WP_038445040.1">
    <property type="nucleotide sequence ID" value="NZ_AP031418.1"/>
</dbReference>
<dbReference type="KEGG" id="badl:BADO_1493"/>
<comment type="similarity">
    <text evidence="6">Belongs to the ABC-4 integral membrane protein family.</text>
</comment>
<evidence type="ECO:0000313" key="16">
    <source>
        <dbReference type="Proteomes" id="UP000193905"/>
    </source>
</evidence>
<dbReference type="Proteomes" id="UP000464884">
    <property type="component" value="Chromosome"/>
</dbReference>
<dbReference type="InterPro" id="IPR050250">
    <property type="entry name" value="Macrolide_Exporter_MacB"/>
</dbReference>
<reference evidence="14 17" key="3">
    <citation type="submission" date="2019-12" db="EMBL/GenBank/DDBJ databases">
        <title>Draft Genome Sequence of Bifidobacterium adolescentis ZJ2.</title>
        <authorList>
            <person name="Jin Z."/>
        </authorList>
    </citation>
    <scope>NUCLEOTIDE SEQUENCE [LARGE SCALE GENOMIC DNA]</scope>
    <source>
        <strain evidence="14 17">ZJ2</strain>
    </source>
</reference>
<dbReference type="EMBL" id="BPPZ01000010">
    <property type="protein sequence ID" value="GJD14715.1"/>
    <property type="molecule type" value="Genomic_DNA"/>
</dbReference>
<evidence type="ECO:0000313" key="11">
    <source>
        <dbReference type="EMBL" id="GJD14715.1"/>
    </source>
</evidence>
<evidence type="ECO:0000256" key="8">
    <source>
        <dbReference type="SAM" id="Phobius"/>
    </source>
</evidence>
<evidence type="ECO:0000256" key="4">
    <source>
        <dbReference type="ARBA" id="ARBA00022989"/>
    </source>
</evidence>
<dbReference type="EMBL" id="LNKH01000011">
    <property type="protein sequence ID" value="OSG95799.1"/>
    <property type="molecule type" value="Genomic_DNA"/>
</dbReference>
<feature type="domain" description="MacB-like periplasmic core" evidence="10">
    <location>
        <begin position="22"/>
        <end position="278"/>
    </location>
</feature>